<accession>A0ACC0BGG9</accession>
<name>A0ACC0BGG9_CATRO</name>
<organism evidence="1 2">
    <name type="scientific">Catharanthus roseus</name>
    <name type="common">Madagascar periwinkle</name>
    <name type="synonym">Vinca rosea</name>
    <dbReference type="NCBI Taxonomy" id="4058"/>
    <lineage>
        <taxon>Eukaryota</taxon>
        <taxon>Viridiplantae</taxon>
        <taxon>Streptophyta</taxon>
        <taxon>Embryophyta</taxon>
        <taxon>Tracheophyta</taxon>
        <taxon>Spermatophyta</taxon>
        <taxon>Magnoliopsida</taxon>
        <taxon>eudicotyledons</taxon>
        <taxon>Gunneridae</taxon>
        <taxon>Pentapetalae</taxon>
        <taxon>asterids</taxon>
        <taxon>lamiids</taxon>
        <taxon>Gentianales</taxon>
        <taxon>Apocynaceae</taxon>
        <taxon>Rauvolfioideae</taxon>
        <taxon>Vinceae</taxon>
        <taxon>Catharanthinae</taxon>
        <taxon>Catharanthus</taxon>
    </lineage>
</organism>
<dbReference type="EMBL" id="CM044703">
    <property type="protein sequence ID" value="KAI5671761.1"/>
    <property type="molecule type" value="Genomic_DNA"/>
</dbReference>
<evidence type="ECO:0000313" key="1">
    <source>
        <dbReference type="EMBL" id="KAI5671761.1"/>
    </source>
</evidence>
<dbReference type="Proteomes" id="UP001060085">
    <property type="component" value="Linkage Group LG03"/>
</dbReference>
<proteinExistence type="predicted"/>
<reference evidence="2" key="1">
    <citation type="journal article" date="2023" name="Nat. Plants">
        <title>Single-cell RNA sequencing provides a high-resolution roadmap for understanding the multicellular compartmentation of specialized metabolism.</title>
        <authorList>
            <person name="Sun S."/>
            <person name="Shen X."/>
            <person name="Li Y."/>
            <person name="Li Y."/>
            <person name="Wang S."/>
            <person name="Li R."/>
            <person name="Zhang H."/>
            <person name="Shen G."/>
            <person name="Guo B."/>
            <person name="Wei J."/>
            <person name="Xu J."/>
            <person name="St-Pierre B."/>
            <person name="Chen S."/>
            <person name="Sun C."/>
        </authorList>
    </citation>
    <scope>NUCLEOTIDE SEQUENCE [LARGE SCALE GENOMIC DNA]</scope>
</reference>
<keyword evidence="2" id="KW-1185">Reference proteome</keyword>
<evidence type="ECO:0000313" key="2">
    <source>
        <dbReference type="Proteomes" id="UP001060085"/>
    </source>
</evidence>
<gene>
    <name evidence="1" type="ORF">M9H77_12125</name>
</gene>
<sequence length="235" mass="27135">MDSTILFWNCRGATSDVFLNSLLNMLRRHNPTILLLVKTRTQEYRAGTILSNSQLDFVAISEVSGHVGGIWTFWSSTKINIQVASIFDQVIVSLVLKGQKVDWMLTPIYVSPHSVVRSGLWQCTMKLRQCNNVPWLLVGDMNQHLDNRHKKGGNKVHWRRSQELQDVLDERSILDIGFSGPKYTHRLTEGLQSQDTRKSRSLQRQYNTYLEPIQKGDRETFELKCHGLTRLVLQR</sequence>
<protein>
    <submittedName>
        <fullName evidence="1">Uncharacterized protein</fullName>
    </submittedName>
</protein>
<comment type="caution">
    <text evidence="1">The sequence shown here is derived from an EMBL/GenBank/DDBJ whole genome shotgun (WGS) entry which is preliminary data.</text>
</comment>